<comment type="caution">
    <text evidence="1">The sequence shown here is derived from an EMBL/GenBank/DDBJ whole genome shotgun (WGS) entry which is preliminary data.</text>
</comment>
<dbReference type="InterPro" id="IPR038225">
    <property type="entry name" value="TagF_sf"/>
</dbReference>
<dbReference type="InterPro" id="IPR017748">
    <property type="entry name" value="TagF"/>
</dbReference>
<keyword evidence="2" id="KW-1185">Reference proteome</keyword>
<sequence length="246" mass="27820">MSNLVTGVFGKLPLHGDFVYRNLPSNCMQSWDEWLQRFVAGSQEQLRDDWLNIYLTSPVWRYGLSEGILDENAWLGMFMPSVDKVGRYFPISVLTQVPASVSLLEFMLLQNDWFTSIEELMFQALDAELDVDELMTSVEQVALNYDANYFKRETLGQSSAVINLEFEEQSPAIAFPHMLDSFLASSLASYSVWTTPGSELVEPCLTVLQGLPKIGNVAAMLDGQWSHWQWPKPFELNPLESSGSES</sequence>
<dbReference type="EMBL" id="VIKR01000001">
    <property type="protein sequence ID" value="TQV76420.1"/>
    <property type="molecule type" value="Genomic_DNA"/>
</dbReference>
<evidence type="ECO:0000313" key="1">
    <source>
        <dbReference type="EMBL" id="TQV76420.1"/>
    </source>
</evidence>
<proteinExistence type="predicted"/>
<name>A0A545TGQ7_9GAMM</name>
<dbReference type="Proteomes" id="UP000317839">
    <property type="component" value="Unassembled WGS sequence"/>
</dbReference>
<dbReference type="Pfam" id="PF09867">
    <property type="entry name" value="TagF_N"/>
    <property type="match status" value="1"/>
</dbReference>
<gene>
    <name evidence="1" type="primary">tagF</name>
    <name evidence="1" type="ORF">FLL45_00180</name>
</gene>
<dbReference type="OrthoDB" id="9801841at2"/>
<protein>
    <submittedName>
        <fullName evidence="1">Type VI secretion system-associated protein TagF</fullName>
    </submittedName>
</protein>
<reference evidence="1 2" key="1">
    <citation type="submission" date="2019-06" db="EMBL/GenBank/DDBJ databases">
        <title>Draft genome of Aliikangiella marina GYP-15.</title>
        <authorList>
            <person name="Wang G."/>
        </authorList>
    </citation>
    <scope>NUCLEOTIDE SEQUENCE [LARGE SCALE GENOMIC DNA]</scope>
    <source>
        <strain evidence="1 2">GYP-15</strain>
    </source>
</reference>
<organism evidence="1 2">
    <name type="scientific">Aliikangiella marina</name>
    <dbReference type="NCBI Taxonomy" id="1712262"/>
    <lineage>
        <taxon>Bacteria</taxon>
        <taxon>Pseudomonadati</taxon>
        <taxon>Pseudomonadota</taxon>
        <taxon>Gammaproteobacteria</taxon>
        <taxon>Oceanospirillales</taxon>
        <taxon>Pleioneaceae</taxon>
        <taxon>Aliikangiella</taxon>
    </lineage>
</organism>
<evidence type="ECO:0000313" key="2">
    <source>
        <dbReference type="Proteomes" id="UP000317839"/>
    </source>
</evidence>
<dbReference type="AlphaFoldDB" id="A0A545TGQ7"/>
<dbReference type="Gene3D" id="3.40.1730.10">
    <property type="entry name" value="pa0076 domain"/>
    <property type="match status" value="1"/>
</dbReference>
<dbReference type="PIRSF" id="PIRSF029287">
    <property type="entry name" value="UCP029287"/>
    <property type="match status" value="1"/>
</dbReference>
<dbReference type="RefSeq" id="WP_142887781.1">
    <property type="nucleotide sequence ID" value="NZ_VIKR01000001.1"/>
</dbReference>
<accession>A0A545TGQ7</accession>
<dbReference type="NCBIfam" id="TIGR03373">
    <property type="entry name" value="VI_minor_4"/>
    <property type="match status" value="1"/>
</dbReference>